<proteinExistence type="predicted"/>
<dbReference type="GeneID" id="83219350"/>
<gene>
    <name evidence="2" type="ORF">O0I10_011958</name>
</gene>
<protein>
    <submittedName>
        <fullName evidence="2">Uncharacterized protein</fullName>
    </submittedName>
</protein>
<name>A0AAD7USP6_9FUNG</name>
<feature type="compositionally biased region" description="Low complexity" evidence="1">
    <location>
        <begin position="1"/>
        <end position="14"/>
    </location>
</feature>
<evidence type="ECO:0000313" key="3">
    <source>
        <dbReference type="Proteomes" id="UP001234581"/>
    </source>
</evidence>
<comment type="caution">
    <text evidence="2">The sequence shown here is derived from an EMBL/GenBank/DDBJ whole genome shotgun (WGS) entry which is preliminary data.</text>
</comment>
<dbReference type="RefSeq" id="XP_058337340.1">
    <property type="nucleotide sequence ID" value="XM_058491911.1"/>
</dbReference>
<feature type="region of interest" description="Disordered" evidence="1">
    <location>
        <begin position="1"/>
        <end position="50"/>
    </location>
</feature>
<organism evidence="2 3">
    <name type="scientific">Lichtheimia ornata</name>
    <dbReference type="NCBI Taxonomy" id="688661"/>
    <lineage>
        <taxon>Eukaryota</taxon>
        <taxon>Fungi</taxon>
        <taxon>Fungi incertae sedis</taxon>
        <taxon>Mucoromycota</taxon>
        <taxon>Mucoromycotina</taxon>
        <taxon>Mucoromycetes</taxon>
        <taxon>Mucorales</taxon>
        <taxon>Lichtheimiaceae</taxon>
        <taxon>Lichtheimia</taxon>
    </lineage>
</organism>
<feature type="region of interest" description="Disordered" evidence="1">
    <location>
        <begin position="493"/>
        <end position="516"/>
    </location>
</feature>
<evidence type="ECO:0000313" key="2">
    <source>
        <dbReference type="EMBL" id="KAJ8652426.1"/>
    </source>
</evidence>
<keyword evidence="3" id="KW-1185">Reference proteome</keyword>
<dbReference type="Proteomes" id="UP001234581">
    <property type="component" value="Unassembled WGS sequence"/>
</dbReference>
<reference evidence="2 3" key="1">
    <citation type="submission" date="2023-03" db="EMBL/GenBank/DDBJ databases">
        <title>Genome sequence of Lichtheimia ornata CBS 291.66.</title>
        <authorList>
            <person name="Mohabir J.T."/>
            <person name="Shea T.P."/>
            <person name="Kurbessoian T."/>
            <person name="Berby B."/>
            <person name="Fontaine J."/>
            <person name="Livny J."/>
            <person name="Gnirke A."/>
            <person name="Stajich J.E."/>
            <person name="Cuomo C.A."/>
        </authorList>
    </citation>
    <scope>NUCLEOTIDE SEQUENCE [LARGE SCALE GENOMIC DNA]</scope>
    <source>
        <strain evidence="2">CBS 291.66</strain>
    </source>
</reference>
<dbReference type="EMBL" id="JARTCD010000105">
    <property type="protein sequence ID" value="KAJ8652426.1"/>
    <property type="molecule type" value="Genomic_DNA"/>
</dbReference>
<sequence>MTNRTTRSSSARRSQPPDDPAPQADEGSGATQTQTPVSNSNTQATTRHPQVDSVLVQLNERVEHTARNLLQTQGKSRTEHEEAMHQHFQAQEARAIYQRTLANVYANTSSNKEDQIVPSNMPMLQIKGGPMRDANKVVHESVQAFFTSFEAQLRSRPLNLNRHWERLIWTTLDSQQHQWAAKRLAGNHFTWDQAKKEIQKIKFQRPGQSLKLHTEEWQELAFEANCEPSPQTTFNYVNSLLRPVWETIWPILATKFELDLPASINEVAQLAIGSIGEYMEYDHEQWTPIRRKRQHMGTQEGTYKKLHYGNCPVHPKGSHSASECQVLRHINKSRSDVSQHAPSHKATTPKLCHYCKKVSYYRGHTCPEYHQQKKVVDNRSTHVNTTSSRDQAIIDHLLPINLEKMDISAHQIKAVLNKDVIKYTTVFLAQNGSQAVLHGLAQNVHLQYDGKQRIHDFLVMELSGEAPVTIGLDLMPKLGIGITDLAVAWEKQPPNTSEKINDVPPPNESPAGSSSQRNAFFDIVQPTVDRNALIPPRSFCTVPESVIHLDTEEGVVSHRRQYTLS</sequence>
<feature type="compositionally biased region" description="Polar residues" evidence="1">
    <location>
        <begin position="29"/>
        <end position="48"/>
    </location>
</feature>
<evidence type="ECO:0000256" key="1">
    <source>
        <dbReference type="SAM" id="MobiDB-lite"/>
    </source>
</evidence>
<dbReference type="AlphaFoldDB" id="A0AAD7USP6"/>
<accession>A0AAD7USP6</accession>